<keyword evidence="5" id="KW-1185">Reference proteome</keyword>
<dbReference type="InterPro" id="IPR032508">
    <property type="entry name" value="FecR_C"/>
</dbReference>
<feature type="transmembrane region" description="Helical" evidence="1">
    <location>
        <begin position="89"/>
        <end position="111"/>
    </location>
</feature>
<name>A0A399CXV6_9BACT</name>
<dbReference type="Gene3D" id="3.55.50.30">
    <property type="match status" value="1"/>
</dbReference>
<dbReference type="Pfam" id="PF04773">
    <property type="entry name" value="FecR"/>
    <property type="match status" value="1"/>
</dbReference>
<dbReference type="PIRSF" id="PIRSF018266">
    <property type="entry name" value="FecR"/>
    <property type="match status" value="1"/>
</dbReference>
<dbReference type="RefSeq" id="WP_119351055.1">
    <property type="nucleotide sequence ID" value="NZ_QWET01000014.1"/>
</dbReference>
<dbReference type="Pfam" id="PF16344">
    <property type="entry name" value="FecR_C"/>
    <property type="match status" value="1"/>
</dbReference>
<feature type="domain" description="Protein FecR C-terminal" evidence="3">
    <location>
        <begin position="262"/>
        <end position="330"/>
    </location>
</feature>
<dbReference type="InterPro" id="IPR012373">
    <property type="entry name" value="Ferrdict_sens_TM"/>
</dbReference>
<reference evidence="4 5" key="1">
    <citation type="journal article" date="2015" name="Int. J. Syst. Evol. Microbiol.">
        <title>Mariniphaga sediminis sp. nov., isolated from coastal sediment.</title>
        <authorList>
            <person name="Wang F.Q."/>
            <person name="Shen Q.Y."/>
            <person name="Chen G.J."/>
            <person name="Du Z.J."/>
        </authorList>
    </citation>
    <scope>NUCLEOTIDE SEQUENCE [LARGE SCALE GENOMIC DNA]</scope>
    <source>
        <strain evidence="4 5">SY21</strain>
    </source>
</reference>
<accession>A0A399CXV6</accession>
<feature type="domain" description="FecR protein" evidence="2">
    <location>
        <begin position="125"/>
        <end position="214"/>
    </location>
</feature>
<keyword evidence="1" id="KW-1133">Transmembrane helix</keyword>
<dbReference type="PANTHER" id="PTHR30273:SF2">
    <property type="entry name" value="PROTEIN FECR"/>
    <property type="match status" value="1"/>
</dbReference>
<dbReference type="InterPro" id="IPR006860">
    <property type="entry name" value="FecR"/>
</dbReference>
<evidence type="ECO:0000256" key="1">
    <source>
        <dbReference type="SAM" id="Phobius"/>
    </source>
</evidence>
<keyword evidence="1" id="KW-0812">Transmembrane</keyword>
<evidence type="ECO:0000313" key="4">
    <source>
        <dbReference type="EMBL" id="RIH63993.1"/>
    </source>
</evidence>
<dbReference type="AlphaFoldDB" id="A0A399CXV6"/>
<dbReference type="EMBL" id="QWET01000014">
    <property type="protein sequence ID" value="RIH63993.1"/>
    <property type="molecule type" value="Genomic_DNA"/>
</dbReference>
<proteinExistence type="predicted"/>
<comment type="caution">
    <text evidence="4">The sequence shown here is derived from an EMBL/GenBank/DDBJ whole genome shotgun (WGS) entry which is preliminary data.</text>
</comment>
<keyword evidence="1" id="KW-0472">Membrane</keyword>
<evidence type="ECO:0000259" key="2">
    <source>
        <dbReference type="Pfam" id="PF04773"/>
    </source>
</evidence>
<dbReference type="OrthoDB" id="1098987at2"/>
<organism evidence="4 5">
    <name type="scientific">Mariniphaga sediminis</name>
    <dbReference type="NCBI Taxonomy" id="1628158"/>
    <lineage>
        <taxon>Bacteria</taxon>
        <taxon>Pseudomonadati</taxon>
        <taxon>Bacteroidota</taxon>
        <taxon>Bacteroidia</taxon>
        <taxon>Marinilabiliales</taxon>
        <taxon>Prolixibacteraceae</taxon>
        <taxon>Mariniphaga</taxon>
    </lineage>
</organism>
<evidence type="ECO:0000313" key="5">
    <source>
        <dbReference type="Proteomes" id="UP000266441"/>
    </source>
</evidence>
<protein>
    <submittedName>
        <fullName evidence="4">DUF4974 domain-containing protein</fullName>
    </submittedName>
</protein>
<gene>
    <name evidence="4" type="ORF">D1164_16815</name>
</gene>
<dbReference type="Gene3D" id="2.60.120.1440">
    <property type="match status" value="1"/>
</dbReference>
<dbReference type="GO" id="GO:0016989">
    <property type="term" value="F:sigma factor antagonist activity"/>
    <property type="evidence" value="ECO:0007669"/>
    <property type="project" value="TreeGrafter"/>
</dbReference>
<dbReference type="PANTHER" id="PTHR30273">
    <property type="entry name" value="PERIPLASMIC SIGNAL SENSOR AND SIGMA FACTOR ACTIVATOR FECR-RELATED"/>
    <property type="match status" value="1"/>
</dbReference>
<sequence>MRSNKSIKAIIINHLEGSLSGEELKRLHQWLARSDDNRRYYSRIKDLWESSVSDADRFAETDKEWGRFLARVTESYQYNIFRFKTNFQIFYRFAAILIIGLIVGALVMNYIPSGEPLHISSMAPKGSISQMVLDDSTIVFLNADSKIRYSRGIRKSEREIFLEGEAWFNVAKNKSRTFIVHTSTYDVQVTGTKFNVKSYEEENKVITTLEEGRVVIASSKNCQLNEPVIMKPGEQVVLDKLSNEISVRKVDPSVYSSWKDNKLIFLNMKLDELVVLLEREYGVDIEVDDLRILKYHYTGTIKNETIIEILEIIKNTLPIEYNIEGQTIHIQNKGVK</sequence>
<evidence type="ECO:0000259" key="3">
    <source>
        <dbReference type="Pfam" id="PF16344"/>
    </source>
</evidence>
<dbReference type="Proteomes" id="UP000266441">
    <property type="component" value="Unassembled WGS sequence"/>
</dbReference>